<dbReference type="InterPro" id="IPR001433">
    <property type="entry name" value="OxRdtase_FAD/NAD-bd"/>
</dbReference>
<evidence type="ECO:0000256" key="8">
    <source>
        <dbReference type="ARBA" id="ARBA00022617"/>
    </source>
</evidence>
<dbReference type="GO" id="GO:0020037">
    <property type="term" value="F:heme binding"/>
    <property type="evidence" value="ECO:0007669"/>
    <property type="project" value="InterPro"/>
</dbReference>
<dbReference type="Gene3D" id="3.90.440.10">
    <property type="entry name" value="Nitric Oxide Synthase,Heme Domain,Chain A domain 2"/>
    <property type="match status" value="1"/>
</dbReference>
<evidence type="ECO:0000256" key="2">
    <source>
        <dbReference type="ARBA" id="ARBA00001970"/>
    </source>
</evidence>
<dbReference type="GO" id="GO:0005516">
    <property type="term" value="F:calmodulin binding"/>
    <property type="evidence" value="ECO:0007669"/>
    <property type="project" value="UniProtKB-KW"/>
</dbReference>
<feature type="binding site" description="axial binding residue" evidence="23">
    <location>
        <position position="144"/>
    </location>
    <ligand>
        <name>heme b</name>
        <dbReference type="ChEBI" id="CHEBI:60344"/>
    </ligand>
    <ligandPart>
        <name>Fe</name>
        <dbReference type="ChEBI" id="CHEBI:18248"/>
    </ligandPart>
</feature>
<keyword evidence="16 22" id="KW-0408">Iron</keyword>
<evidence type="ECO:0000256" key="22">
    <source>
        <dbReference type="PIRNR" id="PIRNR000333"/>
    </source>
</evidence>
<accession>A0A8D0ATT8</accession>
<keyword evidence="11 22" id="KW-0479">Metal-binding</keyword>
<dbReference type="InterPro" id="IPR044944">
    <property type="entry name" value="NOS_dom_3"/>
</dbReference>
<keyword evidence="6" id="KW-1003">Cell membrane</keyword>
<evidence type="ECO:0000256" key="6">
    <source>
        <dbReference type="ARBA" id="ARBA00022475"/>
    </source>
</evidence>
<keyword evidence="19" id="KW-0966">Cell projection</keyword>
<dbReference type="FunFam" id="3.40.50.360:FF:000021">
    <property type="entry name" value="Nitric oxide synthase"/>
    <property type="match status" value="1"/>
</dbReference>
<evidence type="ECO:0000259" key="25">
    <source>
        <dbReference type="PROSITE" id="PS50902"/>
    </source>
</evidence>
<dbReference type="InterPro" id="IPR050607">
    <property type="entry name" value="NOS"/>
</dbReference>
<evidence type="ECO:0000256" key="9">
    <source>
        <dbReference type="ARBA" id="ARBA00022630"/>
    </source>
</evidence>
<evidence type="ECO:0000256" key="7">
    <source>
        <dbReference type="ARBA" id="ARBA00022553"/>
    </source>
</evidence>
<evidence type="ECO:0000256" key="1">
    <source>
        <dbReference type="ARBA" id="ARBA00001950"/>
    </source>
</evidence>
<feature type="compositionally biased region" description="Polar residues" evidence="24">
    <location>
        <begin position="30"/>
        <end position="43"/>
    </location>
</feature>
<evidence type="ECO:0000256" key="5">
    <source>
        <dbReference type="ARBA" id="ARBA00006267"/>
    </source>
</evidence>
<organism evidence="27 28">
    <name type="scientific">Sander lucioperca</name>
    <name type="common">Pike-perch</name>
    <name type="synonym">Perca lucioperca</name>
    <dbReference type="NCBI Taxonomy" id="283035"/>
    <lineage>
        <taxon>Eukaryota</taxon>
        <taxon>Metazoa</taxon>
        <taxon>Chordata</taxon>
        <taxon>Craniata</taxon>
        <taxon>Vertebrata</taxon>
        <taxon>Euteleostomi</taxon>
        <taxon>Actinopterygii</taxon>
        <taxon>Neopterygii</taxon>
        <taxon>Teleostei</taxon>
        <taxon>Neoteleostei</taxon>
        <taxon>Acanthomorphata</taxon>
        <taxon>Eupercaria</taxon>
        <taxon>Perciformes</taxon>
        <taxon>Percoidei</taxon>
        <taxon>Percidae</taxon>
        <taxon>Luciopercinae</taxon>
        <taxon>Sander</taxon>
    </lineage>
</organism>
<dbReference type="Ensembl" id="ENSSLUT00000058895.1">
    <property type="protein sequence ID" value="ENSSLUP00000057230.1"/>
    <property type="gene ID" value="ENSSLUG00000023875.1"/>
</dbReference>
<feature type="domain" description="Flavodoxin-like" evidence="25">
    <location>
        <begin position="448"/>
        <end position="586"/>
    </location>
</feature>
<dbReference type="InterPro" id="IPR012144">
    <property type="entry name" value="NOS_euk"/>
</dbReference>
<dbReference type="PROSITE" id="PS50902">
    <property type="entry name" value="FLAVODOXIN_LIKE"/>
    <property type="match status" value="1"/>
</dbReference>
<reference evidence="27" key="1">
    <citation type="submission" date="2025-08" db="UniProtKB">
        <authorList>
            <consortium name="Ensembl"/>
        </authorList>
    </citation>
    <scope>IDENTIFICATION</scope>
</reference>
<keyword evidence="9" id="KW-0285">Flavoprotein</keyword>
<evidence type="ECO:0000256" key="24">
    <source>
        <dbReference type="SAM" id="MobiDB-lite"/>
    </source>
</evidence>
<dbReference type="GO" id="GO:0006809">
    <property type="term" value="P:nitric oxide biosynthetic process"/>
    <property type="evidence" value="ECO:0007669"/>
    <property type="project" value="InterPro"/>
</dbReference>
<evidence type="ECO:0000256" key="11">
    <source>
        <dbReference type="ARBA" id="ARBA00022723"/>
    </source>
</evidence>
<dbReference type="Gene3D" id="2.40.30.10">
    <property type="entry name" value="Translation factors"/>
    <property type="match status" value="1"/>
</dbReference>
<dbReference type="Gene3D" id="3.40.50.360">
    <property type="match status" value="2"/>
</dbReference>
<evidence type="ECO:0000256" key="20">
    <source>
        <dbReference type="ARBA" id="ARBA00034110"/>
    </source>
</evidence>
<evidence type="ECO:0000256" key="4">
    <source>
        <dbReference type="ARBA" id="ARBA00004316"/>
    </source>
</evidence>
<dbReference type="GO" id="GO:0046872">
    <property type="term" value="F:metal ion binding"/>
    <property type="evidence" value="ECO:0007669"/>
    <property type="project" value="UniProtKB-KW"/>
</dbReference>
<evidence type="ECO:0000256" key="13">
    <source>
        <dbReference type="ARBA" id="ARBA00022857"/>
    </source>
</evidence>
<dbReference type="Pfam" id="PF00175">
    <property type="entry name" value="NAD_binding_1"/>
    <property type="match status" value="1"/>
</dbReference>
<dbReference type="SUPFAM" id="SSF52218">
    <property type="entry name" value="Flavoproteins"/>
    <property type="match status" value="1"/>
</dbReference>
<dbReference type="GO" id="GO:0050660">
    <property type="term" value="F:flavin adenine dinucleotide binding"/>
    <property type="evidence" value="ECO:0007669"/>
    <property type="project" value="InterPro"/>
</dbReference>
<keyword evidence="8 22" id="KW-0349">Heme</keyword>
<dbReference type="GO" id="GO:0050661">
    <property type="term" value="F:NADP binding"/>
    <property type="evidence" value="ECO:0007669"/>
    <property type="project" value="InterPro"/>
</dbReference>
<sequence length="1073" mass="122869">MKELPKCEIDFSELWQLLFLACHEPPPAQGRTSPTKSLQNGSPSKCPRFIKIKNWETGTIYSDTLHHSSSKVRHMEISLINDEVRTKEELLPLATDFLDQYGSKAHVDRLEEVTKEIEASGTYQLKDTELIYGAKHAWRNAARCVGRIQWSKLQVFDARDCTTAHGMYNYICNHIKYATNKGNLRSAITIFPQRLDGKHDFRVWNCQLIRYAGYKQPDGQIHGDPANVEFTEICMQLGWKAPKGRFDVLPLLLQANGNDPELFEIPEDLILEVPITHPKYEWFKDLDLKWYGLPAVSNMLLEIGGLEFTGCPFSGWYMGTEIGVRDFCDSSRYNLLEEVANRMALDTRKTSSLWKDKALVEINIAVLYSFQSCKVTIVDHHSATESFMKHMENEYRVRGGCPGDWVWIVPPMSGSITPVFHQEMLNYRLTPSFEYQVRGRYKQWWDVTKYIYSSTVLKNKSEVLVLYLNLFFSCCYISERDIVMSMDEYDVVDLEHETLVLVVTSTFGNGDPPENGEVCTVNQQLQLMKFSVFGLGSRAYPHFCAFAHAVDTLFEELGGERILRMGEGDELCGQEESFRTWAKKVFKAACDVFCVGDDVNIEKANNSLISNDRSWKKSKFRLTYTAEAPALTEALYSIHKKKVYGAKILESQNLQSPKSNRSTIFVRLHTNNHDRLSYQPGDHLGIFPGNHEDLVTALIDKLEDASPVNQIVKVEFLEERTTALGVISNWTNETRIPPCTIYQAFQYFLDITTPPSPVLLQQFAALATNDKQKKKLEILSKYEEWKWYNNPTLVEVLEEFPSIQMPSTLLLTQLPLLQPRYYSISSSPDLHPGEIHLTVAVVSYRARDGEGPIHHGVCSSWLNRIEMGEMVPCFVRGAPSFHLPKDNQVPCILVGPGTGIAPFRSFWQQRLHDLEHGIESCPMILVFGCRQSEMDHIYKEETIQAKNKEAFKELYAAYSREPGKPKVQKYVQDVLREQLSETVYQCLREEGGHIYVCGDVTMAGDVLKTVQQIIKQQANMTLEDAGFFISKLRDEHRYHEDIFGVTLRTYEVTNRLRSESIAYIEESKKDSDE</sequence>
<dbReference type="CDD" id="cd00795">
    <property type="entry name" value="NOS_oxygenase_euk"/>
    <property type="match status" value="1"/>
</dbReference>
<evidence type="ECO:0000256" key="10">
    <source>
        <dbReference type="ARBA" id="ARBA00022643"/>
    </source>
</evidence>
<dbReference type="InterPro" id="IPR017927">
    <property type="entry name" value="FAD-bd_FR_type"/>
</dbReference>
<evidence type="ECO:0000256" key="15">
    <source>
        <dbReference type="ARBA" id="ARBA00023002"/>
    </source>
</evidence>
<evidence type="ECO:0000259" key="26">
    <source>
        <dbReference type="PROSITE" id="PS51384"/>
    </source>
</evidence>
<keyword evidence="7" id="KW-0597">Phosphoprotein</keyword>
<comment type="subcellular location">
    <subcellularLocation>
        <location evidence="3">Cell membrane</location>
        <topology evidence="3">Peripheral membrane protein</topology>
    </subcellularLocation>
    <subcellularLocation>
        <location evidence="4">Cell projection</location>
    </subcellularLocation>
    <subcellularLocation>
        <location evidence="20">Postsynapse</location>
    </subcellularLocation>
</comment>
<dbReference type="PIRSF" id="PIRSF000333">
    <property type="entry name" value="NOS"/>
    <property type="match status" value="1"/>
</dbReference>
<keyword evidence="12 22" id="KW-0274">FAD</keyword>
<evidence type="ECO:0000256" key="21">
    <source>
        <dbReference type="ARBA" id="ARBA00047419"/>
    </source>
</evidence>
<dbReference type="Pfam" id="PF00258">
    <property type="entry name" value="Flavodoxin_1"/>
    <property type="match status" value="1"/>
</dbReference>
<dbReference type="InterPro" id="IPR044943">
    <property type="entry name" value="NOS_dom_1"/>
</dbReference>
<dbReference type="GO" id="GO:0010181">
    <property type="term" value="F:FMN binding"/>
    <property type="evidence" value="ECO:0007669"/>
    <property type="project" value="InterPro"/>
</dbReference>
<dbReference type="SUPFAM" id="SSF56512">
    <property type="entry name" value="Nitric oxide (NO) synthase oxygenase domain"/>
    <property type="match status" value="1"/>
</dbReference>
<proteinExistence type="inferred from homology"/>
<dbReference type="GeneTree" id="ENSGT00940000159357"/>
<dbReference type="PROSITE" id="PS51384">
    <property type="entry name" value="FAD_FR"/>
    <property type="match status" value="1"/>
</dbReference>
<dbReference type="FunFam" id="3.90.1230.10:FF:000001">
    <property type="entry name" value="Nitric oxide synthase, brain"/>
    <property type="match status" value="1"/>
</dbReference>
<keyword evidence="18" id="KW-0472">Membrane</keyword>
<comment type="cofactor">
    <cofactor evidence="1">
        <name>(6R)-L-erythro-5,6,7,8-tetrahydrobiopterin</name>
        <dbReference type="ChEBI" id="CHEBI:59560"/>
    </cofactor>
</comment>
<dbReference type="GO" id="GO:0098794">
    <property type="term" value="C:postsynapse"/>
    <property type="evidence" value="ECO:0007669"/>
    <property type="project" value="UniProtKB-SubCell"/>
</dbReference>
<keyword evidence="28" id="KW-1185">Reference proteome</keyword>
<dbReference type="InterPro" id="IPR001094">
    <property type="entry name" value="Flavdoxin-like"/>
</dbReference>
<evidence type="ECO:0000256" key="14">
    <source>
        <dbReference type="ARBA" id="ARBA00022860"/>
    </source>
</evidence>
<feature type="domain" description="FAD-binding FR-type" evidence="26">
    <location>
        <begin position="641"/>
        <end position="884"/>
    </location>
</feature>
<keyword evidence="13 22" id="KW-0521">NADP</keyword>
<dbReference type="PROSITE" id="PS60001">
    <property type="entry name" value="NOS"/>
    <property type="match status" value="1"/>
</dbReference>
<dbReference type="Gene3D" id="3.90.340.10">
    <property type="entry name" value="Nitric Oxide Synthase, Chain A, domain 1"/>
    <property type="match status" value="1"/>
</dbReference>
<dbReference type="CDD" id="cd06202">
    <property type="entry name" value="Nitric_oxide_synthase"/>
    <property type="match status" value="1"/>
</dbReference>
<dbReference type="GO" id="GO:0042995">
    <property type="term" value="C:cell projection"/>
    <property type="evidence" value="ECO:0007669"/>
    <property type="project" value="UniProtKB-SubCell"/>
</dbReference>
<evidence type="ECO:0000313" key="27">
    <source>
        <dbReference type="Ensembl" id="ENSSLUP00000057230.1"/>
    </source>
</evidence>
<dbReference type="GO" id="GO:0005886">
    <property type="term" value="C:plasma membrane"/>
    <property type="evidence" value="ECO:0007669"/>
    <property type="project" value="UniProtKB-SubCell"/>
</dbReference>
<dbReference type="InterPro" id="IPR003097">
    <property type="entry name" value="CysJ-like_FAD-binding"/>
</dbReference>
<dbReference type="FunFam" id="1.20.990.10:FF:000002">
    <property type="entry name" value="Nitric oxide synthase"/>
    <property type="match status" value="1"/>
</dbReference>
<dbReference type="Gene3D" id="3.90.1230.10">
    <property type="entry name" value="Nitric Oxide Synthase, Chain A, domain 3"/>
    <property type="match status" value="1"/>
</dbReference>
<evidence type="ECO:0000256" key="12">
    <source>
        <dbReference type="ARBA" id="ARBA00022827"/>
    </source>
</evidence>
<evidence type="ECO:0000256" key="19">
    <source>
        <dbReference type="ARBA" id="ARBA00023273"/>
    </source>
</evidence>
<dbReference type="AlphaFoldDB" id="A0A8D0ATT8"/>
<dbReference type="Gene3D" id="1.20.990.10">
    <property type="entry name" value="NADPH-cytochrome p450 Reductase, Chain A, domain 3"/>
    <property type="match status" value="1"/>
</dbReference>
<dbReference type="InterPro" id="IPR036119">
    <property type="entry name" value="NOS_N_sf"/>
</dbReference>
<keyword evidence="15 22" id="KW-0560">Oxidoreductase</keyword>
<dbReference type="SUPFAM" id="SSF63380">
    <property type="entry name" value="Riboflavin synthase domain-like"/>
    <property type="match status" value="1"/>
</dbReference>
<comment type="cofactor">
    <cofactor evidence="2 22">
        <name>heme b</name>
        <dbReference type="ChEBI" id="CHEBI:60344"/>
    </cofactor>
</comment>
<dbReference type="InterPro" id="IPR008254">
    <property type="entry name" value="Flavodoxin/NO_synth"/>
</dbReference>
<dbReference type="InterPro" id="IPR017938">
    <property type="entry name" value="Riboflavin_synthase-like_b-brl"/>
</dbReference>
<keyword evidence="17" id="KW-0770">Synapse</keyword>
<dbReference type="InterPro" id="IPR004030">
    <property type="entry name" value="NOS_N"/>
</dbReference>
<dbReference type="InterPro" id="IPR023173">
    <property type="entry name" value="NADPH_Cyt_P450_Rdtase_alpha"/>
</dbReference>
<dbReference type="FunFam" id="3.90.440.10:FF:000001">
    <property type="entry name" value="Endothelial nitric oxide synthase"/>
    <property type="match status" value="1"/>
</dbReference>
<evidence type="ECO:0000256" key="18">
    <source>
        <dbReference type="ARBA" id="ARBA00023136"/>
    </source>
</evidence>
<evidence type="ECO:0000256" key="23">
    <source>
        <dbReference type="PIRSR" id="PIRSR000333-1"/>
    </source>
</evidence>
<gene>
    <name evidence="27" type="primary">nos1</name>
</gene>
<name>A0A8D0ATT8_SANLU</name>
<comment type="cofactor">
    <cofactor evidence="22">
        <name>FMN</name>
        <dbReference type="ChEBI" id="CHEBI:58210"/>
    </cofactor>
    <text evidence="22">Binds 1 FMN.</text>
</comment>
<comment type="function">
    <text evidence="22">Produces nitric oxide (NO) which is a messenger molecule with diverse functions.</text>
</comment>
<evidence type="ECO:0000256" key="17">
    <source>
        <dbReference type="ARBA" id="ARBA00023018"/>
    </source>
</evidence>
<dbReference type="GO" id="GO:0004517">
    <property type="term" value="F:nitric-oxide synthase activity"/>
    <property type="evidence" value="ECO:0007669"/>
    <property type="project" value="UniProtKB-EC"/>
</dbReference>
<dbReference type="Pfam" id="PF00667">
    <property type="entry name" value="FAD_binding_1"/>
    <property type="match status" value="1"/>
</dbReference>
<dbReference type="EC" id="1.14.13.39" evidence="22"/>
<dbReference type="InterPro" id="IPR029039">
    <property type="entry name" value="Flavoprotein-like_sf"/>
</dbReference>
<dbReference type="GO" id="GO:1903522">
    <property type="term" value="P:regulation of blood circulation"/>
    <property type="evidence" value="ECO:0007669"/>
    <property type="project" value="UniProtKB-ARBA"/>
</dbReference>
<dbReference type="InterPro" id="IPR044940">
    <property type="entry name" value="NOS_dom_2"/>
</dbReference>
<dbReference type="InterPro" id="IPR001709">
    <property type="entry name" value="Flavoprot_Pyr_Nucl_cyt_Rdtase"/>
</dbReference>
<dbReference type="PANTHER" id="PTHR43410">
    <property type="entry name" value="NITRIC OXIDE SYNTHASE OXYGENASE"/>
    <property type="match status" value="1"/>
</dbReference>
<dbReference type="Proteomes" id="UP000694568">
    <property type="component" value="Unplaced"/>
</dbReference>
<dbReference type="FunFam" id="3.40.50.80:FF:000003">
    <property type="entry name" value="Nitric oxide synthase"/>
    <property type="match status" value="1"/>
</dbReference>
<dbReference type="Pfam" id="PF02898">
    <property type="entry name" value="NO_synthase"/>
    <property type="match status" value="1"/>
</dbReference>
<dbReference type="InterPro" id="IPR039261">
    <property type="entry name" value="FNR_nucleotide-bd"/>
</dbReference>
<reference evidence="27" key="2">
    <citation type="submission" date="2025-09" db="UniProtKB">
        <authorList>
            <consortium name="Ensembl"/>
        </authorList>
    </citation>
    <scope>IDENTIFICATION</scope>
</reference>
<dbReference type="PRINTS" id="PR00371">
    <property type="entry name" value="FPNCR"/>
</dbReference>
<comment type="cofactor">
    <cofactor evidence="22">
        <name>FAD</name>
        <dbReference type="ChEBI" id="CHEBI:57692"/>
    </cofactor>
    <text evidence="22">Binds 1 FAD.</text>
</comment>
<keyword evidence="10 22" id="KW-0288">FMN</keyword>
<evidence type="ECO:0000313" key="28">
    <source>
        <dbReference type="Proteomes" id="UP000694568"/>
    </source>
</evidence>
<keyword evidence="14 22" id="KW-0112">Calmodulin-binding</keyword>
<dbReference type="PANTHER" id="PTHR43410:SF2">
    <property type="entry name" value="NITRIC OXIDE SYNTHASE"/>
    <property type="match status" value="1"/>
</dbReference>
<comment type="catalytic activity">
    <reaction evidence="21">
        <text>2 L-arginine + 3 NADPH + 4 O2 + H(+) = 2 L-citrulline + 2 nitric oxide + 3 NADP(+) + 4 H2O</text>
        <dbReference type="Rhea" id="RHEA:19897"/>
        <dbReference type="ChEBI" id="CHEBI:15377"/>
        <dbReference type="ChEBI" id="CHEBI:15378"/>
        <dbReference type="ChEBI" id="CHEBI:15379"/>
        <dbReference type="ChEBI" id="CHEBI:16480"/>
        <dbReference type="ChEBI" id="CHEBI:32682"/>
        <dbReference type="ChEBI" id="CHEBI:57743"/>
        <dbReference type="ChEBI" id="CHEBI:57783"/>
        <dbReference type="ChEBI" id="CHEBI:58349"/>
        <dbReference type="EC" id="1.14.13.39"/>
    </reaction>
    <physiologicalReaction direction="left-to-right" evidence="21">
        <dbReference type="Rhea" id="RHEA:19898"/>
    </physiologicalReaction>
</comment>
<feature type="region of interest" description="Disordered" evidence="24">
    <location>
        <begin position="26"/>
        <end position="45"/>
    </location>
</feature>
<dbReference type="Gene3D" id="3.40.50.80">
    <property type="entry name" value="Nucleotide-binding domain of ferredoxin-NADP reductase (FNR) module"/>
    <property type="match status" value="1"/>
</dbReference>
<evidence type="ECO:0000256" key="16">
    <source>
        <dbReference type="ARBA" id="ARBA00023004"/>
    </source>
</evidence>
<dbReference type="SUPFAM" id="SSF52343">
    <property type="entry name" value="Ferredoxin reductase-like, C-terminal NADP-linked domain"/>
    <property type="match status" value="1"/>
</dbReference>
<comment type="similarity">
    <text evidence="5 22">Belongs to the NOS family.</text>
</comment>
<evidence type="ECO:0000256" key="3">
    <source>
        <dbReference type="ARBA" id="ARBA00004202"/>
    </source>
</evidence>
<protein>
    <recommendedName>
        <fullName evidence="22">Nitric oxide synthase</fullName>
        <ecNumber evidence="22">1.14.13.39</ecNumber>
    </recommendedName>
</protein>
<dbReference type="PRINTS" id="PR00369">
    <property type="entry name" value="FLAVODOXIN"/>
</dbReference>